<dbReference type="EMBL" id="QGAC01000009">
    <property type="protein sequence ID" value="TKJ90457.1"/>
    <property type="molecule type" value="Genomic_DNA"/>
</dbReference>
<feature type="chain" id="PRO_5020786585" evidence="1">
    <location>
        <begin position="21"/>
        <end position="121"/>
    </location>
</feature>
<dbReference type="STRING" id="1219360.GCA_001571305_03509"/>
<sequence>MTTKLAFCLLLLLMTSVCRARDPFFVADLHRCRPAEDARVPWRLLGIIGREGRYHGWLLSPQGKLVRATTGEMLPDTAWRIASVEEEAITLASSLDCQPRLRLALKGRQDAENILAVADTD</sequence>
<feature type="signal peptide" evidence="1">
    <location>
        <begin position="1"/>
        <end position="20"/>
    </location>
</feature>
<evidence type="ECO:0000256" key="1">
    <source>
        <dbReference type="SAM" id="SignalP"/>
    </source>
</evidence>
<name>A0A4V6X8M5_9GAMM</name>
<dbReference type="OrthoDB" id="6540712at2"/>
<evidence type="ECO:0000313" key="3">
    <source>
        <dbReference type="EMBL" id="TKJ90457.1"/>
    </source>
</evidence>
<organism evidence="3 4">
    <name type="scientific">Erwinia persicina</name>
    <dbReference type="NCBI Taxonomy" id="55211"/>
    <lineage>
        <taxon>Bacteria</taxon>
        <taxon>Pseudomonadati</taxon>
        <taxon>Pseudomonadota</taxon>
        <taxon>Gammaproteobacteria</taxon>
        <taxon>Enterobacterales</taxon>
        <taxon>Erwiniaceae</taxon>
        <taxon>Erwinia</taxon>
    </lineage>
</organism>
<proteinExistence type="predicted"/>
<dbReference type="Proteomes" id="UP000306393">
    <property type="component" value="Unassembled WGS sequence"/>
</dbReference>
<accession>A0A4V6X8M5</accession>
<reference evidence="3 4" key="1">
    <citation type="journal article" date="2019" name="Sci. Rep.">
        <title>Differences in resource use lead to coexistence of seed-transmitted microbial populations.</title>
        <authorList>
            <person name="Torres-Cortes G."/>
            <person name="Garcia B.J."/>
            <person name="Compant S."/>
            <person name="Rezki S."/>
            <person name="Jones P."/>
            <person name="Preveaux A."/>
            <person name="Briand M."/>
            <person name="Roulet A."/>
            <person name="Bouchez O."/>
            <person name="Jacobson D."/>
            <person name="Barret M."/>
        </authorList>
    </citation>
    <scope>NUCLEOTIDE SEQUENCE [LARGE SCALE GENOMIC DNA]</scope>
    <source>
        <strain evidence="3 4">CFBP13511</strain>
    </source>
</reference>
<evidence type="ECO:0000313" key="5">
    <source>
        <dbReference type="Proteomes" id="UP000661012"/>
    </source>
</evidence>
<reference evidence="2 5" key="2">
    <citation type="journal article" date="2020" name="FEMS Microbiol. Ecol.">
        <title>Temporal dynamics of bacterial communities during seed development and maturation.</title>
        <authorList>
            <person name="Chesneau G."/>
            <person name="Torres-Cortes G."/>
            <person name="Briand M."/>
            <person name="Darrasse A."/>
            <person name="Preveaux A."/>
            <person name="Marais C."/>
            <person name="Jacques M.A."/>
            <person name="Shade A."/>
            <person name="Barret M."/>
        </authorList>
    </citation>
    <scope>NUCLEOTIDE SEQUENCE [LARGE SCALE GENOMIC DNA]</scope>
    <source>
        <strain evidence="2 5">CFBP13732</strain>
    </source>
</reference>
<evidence type="ECO:0000313" key="2">
    <source>
        <dbReference type="EMBL" id="MBD8108879.1"/>
    </source>
</evidence>
<protein>
    <submittedName>
        <fullName evidence="3">DUF2531 domain-containing protein</fullName>
    </submittedName>
    <submittedName>
        <fullName evidence="2">DUF2531 family protein</fullName>
    </submittedName>
</protein>
<comment type="caution">
    <text evidence="3">The sequence shown here is derived from an EMBL/GenBank/DDBJ whole genome shotgun (WGS) entry which is preliminary data.</text>
</comment>
<dbReference type="AlphaFoldDB" id="A0A4V6X8M5"/>
<evidence type="ECO:0000313" key="4">
    <source>
        <dbReference type="Proteomes" id="UP000306393"/>
    </source>
</evidence>
<keyword evidence="5" id="KW-1185">Reference proteome</keyword>
<gene>
    <name evidence="3" type="ORF">EpCFBP13511_11355</name>
    <name evidence="2" type="ORF">IFT93_21135</name>
</gene>
<dbReference type="Proteomes" id="UP000661012">
    <property type="component" value="Unassembled WGS sequence"/>
</dbReference>
<dbReference type="InterPro" id="IPR019684">
    <property type="entry name" value="HofP"/>
</dbReference>
<dbReference type="RefSeq" id="WP_137269239.1">
    <property type="nucleotide sequence ID" value="NZ_JACONS010000011.1"/>
</dbReference>
<keyword evidence="1" id="KW-0732">Signal</keyword>
<dbReference type="EMBL" id="JACYNN010000027">
    <property type="protein sequence ID" value="MBD8108879.1"/>
    <property type="molecule type" value="Genomic_DNA"/>
</dbReference>
<dbReference type="Pfam" id="PF10748">
    <property type="entry name" value="HofP"/>
    <property type="match status" value="1"/>
</dbReference>